<protein>
    <recommendedName>
        <fullName evidence="3">histidine kinase</fullName>
        <ecNumber evidence="3">2.7.13.3</ecNumber>
    </recommendedName>
</protein>
<proteinExistence type="predicted"/>
<dbReference type="AlphaFoldDB" id="A0A9X0R339"/>
<feature type="coiled-coil region" evidence="13">
    <location>
        <begin position="126"/>
        <end position="160"/>
    </location>
</feature>
<comment type="subcellular location">
    <subcellularLocation>
        <location evidence="2">Membrane</location>
        <topology evidence="2">Multi-pass membrane protein</topology>
    </subcellularLocation>
</comment>
<evidence type="ECO:0000256" key="8">
    <source>
        <dbReference type="ARBA" id="ARBA00022777"/>
    </source>
</evidence>
<keyword evidence="11" id="KW-0902">Two-component regulatory system</keyword>
<evidence type="ECO:0000256" key="7">
    <source>
        <dbReference type="ARBA" id="ARBA00022741"/>
    </source>
</evidence>
<accession>A0A9X0R339</accession>
<keyword evidence="10 14" id="KW-1133">Transmembrane helix</keyword>
<dbReference type="SMART" id="SM00387">
    <property type="entry name" value="HATPase_c"/>
    <property type="match status" value="1"/>
</dbReference>
<dbReference type="EMBL" id="JACOMF010000099">
    <property type="protein sequence ID" value="MBC4018966.1"/>
    <property type="molecule type" value="Genomic_DNA"/>
</dbReference>
<dbReference type="GO" id="GO:0004673">
    <property type="term" value="F:protein histidine kinase activity"/>
    <property type="evidence" value="ECO:0007669"/>
    <property type="project" value="UniProtKB-EC"/>
</dbReference>
<keyword evidence="12 14" id="KW-0472">Membrane</keyword>
<evidence type="ECO:0000256" key="4">
    <source>
        <dbReference type="ARBA" id="ARBA00022553"/>
    </source>
</evidence>
<dbReference type="GO" id="GO:0000160">
    <property type="term" value="P:phosphorelay signal transduction system"/>
    <property type="evidence" value="ECO:0007669"/>
    <property type="project" value="UniProtKB-KW"/>
</dbReference>
<sequence>MIRTALAKAAISRTRHWPTWARYAATTAIVAAIFLLRRAADPILPPGYPYLLAFVAVLLSAVLFNHASGLLATGLSALLADWFYLPPVGSVAVQNQGDVVGLGLFAAVGATISLTVEALHRALADLQRALDDRHQALADLARLNADLRRSERQRGLLLREFRHRTRNDLHSLIGLLRLRARAAPSEAAREGLREAAEHAAALARVHTHLAGGGADGDNAAVIDTRRFVEGLCADIVAAQMGEGLRPLALSVEAEAHTLDTERAVQLGLVLNEAVTNALKYAFPEDRPGTVRVRFAREEEEFVLTVADDGIGLPAEGELSAAPSAPPPHGSGLGTRLLRALAAQLRGSFSRYPGEGHRGTVAGLRFRAAPPGTPH</sequence>
<feature type="transmembrane region" description="Helical" evidence="14">
    <location>
        <begin position="99"/>
        <end position="119"/>
    </location>
</feature>
<evidence type="ECO:0000256" key="2">
    <source>
        <dbReference type="ARBA" id="ARBA00004141"/>
    </source>
</evidence>
<evidence type="ECO:0000256" key="12">
    <source>
        <dbReference type="ARBA" id="ARBA00023136"/>
    </source>
</evidence>
<keyword evidence="13" id="KW-0175">Coiled coil</keyword>
<evidence type="ECO:0000256" key="14">
    <source>
        <dbReference type="SAM" id="Phobius"/>
    </source>
</evidence>
<dbReference type="InterPro" id="IPR025201">
    <property type="entry name" value="KdpD_TM"/>
</dbReference>
<dbReference type="InterPro" id="IPR011495">
    <property type="entry name" value="Sig_transdc_His_kin_sub2_dim/P"/>
</dbReference>
<comment type="caution">
    <text evidence="16">The sequence shown here is derived from an EMBL/GenBank/DDBJ whole genome shotgun (WGS) entry which is preliminary data.</text>
</comment>
<dbReference type="EC" id="2.7.13.3" evidence="3"/>
<comment type="catalytic activity">
    <reaction evidence="1">
        <text>ATP + protein L-histidine = ADP + protein N-phospho-L-histidine.</text>
        <dbReference type="EC" id="2.7.13.3"/>
    </reaction>
</comment>
<dbReference type="GO" id="GO:0016020">
    <property type="term" value="C:membrane"/>
    <property type="evidence" value="ECO:0007669"/>
    <property type="project" value="UniProtKB-SubCell"/>
</dbReference>
<dbReference type="PANTHER" id="PTHR41523:SF8">
    <property type="entry name" value="ETHYLENE RESPONSE SENSOR PROTEIN"/>
    <property type="match status" value="1"/>
</dbReference>
<dbReference type="InterPro" id="IPR005467">
    <property type="entry name" value="His_kinase_dom"/>
</dbReference>
<keyword evidence="8" id="KW-0418">Kinase</keyword>
<dbReference type="InterPro" id="IPR036890">
    <property type="entry name" value="HATPase_C_sf"/>
</dbReference>
<keyword evidence="4" id="KW-0597">Phosphoprotein</keyword>
<dbReference type="Gene3D" id="1.20.120.620">
    <property type="entry name" value="Backbone structure of the membrane domain of e. Coli histidine kinase receptor kdpd"/>
    <property type="match status" value="1"/>
</dbReference>
<feature type="transmembrane region" description="Helical" evidence="14">
    <location>
        <begin position="20"/>
        <end position="36"/>
    </location>
</feature>
<dbReference type="GO" id="GO:0005524">
    <property type="term" value="F:ATP binding"/>
    <property type="evidence" value="ECO:0007669"/>
    <property type="project" value="UniProtKB-KW"/>
</dbReference>
<evidence type="ECO:0000313" key="16">
    <source>
        <dbReference type="EMBL" id="MBC4018966.1"/>
    </source>
</evidence>
<dbReference type="Pfam" id="PF13581">
    <property type="entry name" value="HATPase_c_2"/>
    <property type="match status" value="1"/>
</dbReference>
<dbReference type="InterPro" id="IPR038318">
    <property type="entry name" value="KdpD_sf"/>
</dbReference>
<dbReference type="PROSITE" id="PS50109">
    <property type="entry name" value="HIS_KIN"/>
    <property type="match status" value="1"/>
</dbReference>
<dbReference type="SUPFAM" id="SSF55874">
    <property type="entry name" value="ATPase domain of HSP90 chaperone/DNA topoisomerase II/histidine kinase"/>
    <property type="match status" value="1"/>
</dbReference>
<dbReference type="Gene3D" id="3.30.565.10">
    <property type="entry name" value="Histidine kinase-like ATPase, C-terminal domain"/>
    <property type="match status" value="1"/>
</dbReference>
<dbReference type="InterPro" id="IPR003594">
    <property type="entry name" value="HATPase_dom"/>
</dbReference>
<dbReference type="Proteomes" id="UP000600101">
    <property type="component" value="Unassembled WGS sequence"/>
</dbReference>
<evidence type="ECO:0000256" key="6">
    <source>
        <dbReference type="ARBA" id="ARBA00022692"/>
    </source>
</evidence>
<dbReference type="Pfam" id="PF07568">
    <property type="entry name" value="HisKA_2"/>
    <property type="match status" value="1"/>
</dbReference>
<evidence type="ECO:0000313" key="17">
    <source>
        <dbReference type="Proteomes" id="UP000600101"/>
    </source>
</evidence>
<feature type="transmembrane region" description="Helical" evidence="14">
    <location>
        <begin position="48"/>
        <end position="79"/>
    </location>
</feature>
<name>A0A9X0R339_9PROT</name>
<keyword evidence="6 14" id="KW-0812">Transmembrane</keyword>
<dbReference type="Pfam" id="PF13493">
    <property type="entry name" value="DUF4118"/>
    <property type="match status" value="1"/>
</dbReference>
<feature type="domain" description="Histidine kinase" evidence="15">
    <location>
        <begin position="265"/>
        <end position="369"/>
    </location>
</feature>
<evidence type="ECO:0000256" key="10">
    <source>
        <dbReference type="ARBA" id="ARBA00022989"/>
    </source>
</evidence>
<dbReference type="PANTHER" id="PTHR41523">
    <property type="entry name" value="TWO-COMPONENT SYSTEM SENSOR PROTEIN"/>
    <property type="match status" value="1"/>
</dbReference>
<keyword evidence="7" id="KW-0547">Nucleotide-binding</keyword>
<keyword evidence="9" id="KW-0067">ATP-binding</keyword>
<evidence type="ECO:0000259" key="15">
    <source>
        <dbReference type="PROSITE" id="PS50109"/>
    </source>
</evidence>
<evidence type="ECO:0000256" key="1">
    <source>
        <dbReference type="ARBA" id="ARBA00000085"/>
    </source>
</evidence>
<evidence type="ECO:0000256" key="9">
    <source>
        <dbReference type="ARBA" id="ARBA00022840"/>
    </source>
</evidence>
<evidence type="ECO:0000256" key="5">
    <source>
        <dbReference type="ARBA" id="ARBA00022679"/>
    </source>
</evidence>
<keyword evidence="5" id="KW-0808">Transferase</keyword>
<keyword evidence="17" id="KW-1185">Reference proteome</keyword>
<evidence type="ECO:0000256" key="13">
    <source>
        <dbReference type="SAM" id="Coils"/>
    </source>
</evidence>
<organism evidence="16 17">
    <name type="scientific">Siccirubricoccus deserti</name>
    <dbReference type="NCBI Taxonomy" id="2013562"/>
    <lineage>
        <taxon>Bacteria</taxon>
        <taxon>Pseudomonadati</taxon>
        <taxon>Pseudomonadota</taxon>
        <taxon>Alphaproteobacteria</taxon>
        <taxon>Acetobacterales</taxon>
        <taxon>Roseomonadaceae</taxon>
        <taxon>Siccirubricoccus</taxon>
    </lineage>
</organism>
<reference evidence="16" key="1">
    <citation type="submission" date="2020-08" db="EMBL/GenBank/DDBJ databases">
        <authorList>
            <person name="Hu Y."/>
            <person name="Nguyen S.V."/>
            <person name="Li F."/>
            <person name="Fanning S."/>
        </authorList>
    </citation>
    <scope>NUCLEOTIDE SEQUENCE</scope>
    <source>
        <strain evidence="16">SYSU D8009</strain>
    </source>
</reference>
<gene>
    <name evidence="16" type="ORF">H7965_27365</name>
</gene>
<evidence type="ECO:0000256" key="3">
    <source>
        <dbReference type="ARBA" id="ARBA00012438"/>
    </source>
</evidence>
<dbReference type="RefSeq" id="WP_186773706.1">
    <property type="nucleotide sequence ID" value="NZ_JACOMF010000099.1"/>
</dbReference>
<evidence type="ECO:0000256" key="11">
    <source>
        <dbReference type="ARBA" id="ARBA00023012"/>
    </source>
</evidence>